<dbReference type="PROSITE" id="PS00318">
    <property type="entry name" value="HMG_COA_REDUCTASE_2"/>
    <property type="match status" value="1"/>
</dbReference>
<comment type="similarity">
    <text evidence="1">Belongs to the HMG-CoA reductase family.</text>
</comment>
<keyword evidence="6" id="KW-1185">Reference proteome</keyword>
<dbReference type="EC" id="1.1.1.34" evidence="2"/>
<evidence type="ECO:0000256" key="3">
    <source>
        <dbReference type="ARBA" id="ARBA00022857"/>
    </source>
</evidence>
<comment type="caution">
    <text evidence="5">The sequence shown here is derived from an EMBL/GenBank/DDBJ whole genome shotgun (WGS) entry which is preliminary data.</text>
</comment>
<dbReference type="SUPFAM" id="SSF55035">
    <property type="entry name" value="NAD-binding domain of HMG-CoA reductase"/>
    <property type="match status" value="1"/>
</dbReference>
<dbReference type="EMBL" id="LHQR01000070">
    <property type="protein sequence ID" value="KXG45640.1"/>
    <property type="molecule type" value="Genomic_DNA"/>
</dbReference>
<keyword evidence="3" id="KW-0521">NADP</keyword>
<dbReference type="GeneID" id="63706420"/>
<dbReference type="InterPro" id="IPR009023">
    <property type="entry name" value="HMG_CoA_Rdtase_NAD(P)-bd_sf"/>
</dbReference>
<dbReference type="Pfam" id="PF00368">
    <property type="entry name" value="HMG-CoA_red"/>
    <property type="match status" value="1"/>
</dbReference>
<dbReference type="PANTHER" id="PTHR10572:SF24">
    <property type="entry name" value="3-HYDROXY-3-METHYLGLUTARYL-COENZYME A REDUCTASE"/>
    <property type="match status" value="1"/>
</dbReference>
<dbReference type="PROSITE" id="PS50065">
    <property type="entry name" value="HMG_COA_REDUCTASE_4"/>
    <property type="match status" value="1"/>
</dbReference>
<dbReference type="PANTHER" id="PTHR10572">
    <property type="entry name" value="3-HYDROXY-3-METHYLGLUTARYL-COENZYME A REDUCTASE"/>
    <property type="match status" value="1"/>
</dbReference>
<sequence>MASQTMAKFGHVLQDAKHITERINDAPKIAIENFIGYTSVPVGLAGPLSINNPDSTSTRTYAPIATTESAIIASCSRGCKAMNESGGGHFHMLGEAMSRSPVFRFNCTEDAIDFAHRVPDLRDPIAKAAESSSRYARLVELTPNIVGSNVHVRFDYTCGDAAGQNMVSIATQRACDWLLASTQELKLNITGVFVESNMAPDKKPSWGVVSSPRGVQVVTWTTLSDTVCRTVLKCTSESLYHVLRATQEGGIRNGQFGSNLNVANVVTGIFIATGQDAASVAEGPWAHVTPEYDFESRELKLALYFPSLPVGTVGGGTTYETQKEALGIMGCKGPGGKSRLAGLIAAFSLALDISTAAALASNTFSKSHEKLARAKQGNDSKI</sequence>
<protein>
    <recommendedName>
        <fullName evidence="2">hydroxymethylglutaryl-CoA reductase (NADPH)</fullName>
        <ecNumber evidence="2">1.1.1.34</ecNumber>
    </recommendedName>
</protein>
<dbReference type="PRINTS" id="PR00071">
    <property type="entry name" value="HMGCOARDTASE"/>
</dbReference>
<evidence type="ECO:0000256" key="2">
    <source>
        <dbReference type="ARBA" id="ARBA00012999"/>
    </source>
</evidence>
<evidence type="ECO:0000313" key="5">
    <source>
        <dbReference type="EMBL" id="KXG45640.1"/>
    </source>
</evidence>
<proteinExistence type="inferred from homology"/>
<dbReference type="OMA" id="AHFANGI"/>
<dbReference type="GO" id="GO:0015936">
    <property type="term" value="P:coenzyme A metabolic process"/>
    <property type="evidence" value="ECO:0007669"/>
    <property type="project" value="InterPro"/>
</dbReference>
<dbReference type="InterPro" id="IPR023076">
    <property type="entry name" value="HMG_CoA_Rdtase_CS"/>
</dbReference>
<dbReference type="Gene3D" id="3.30.70.420">
    <property type="entry name" value="Hydroxymethylglutaryl-CoA reductase, class I/II, NAD/NADP-binding domain"/>
    <property type="match status" value="1"/>
</dbReference>
<dbReference type="CDD" id="cd00643">
    <property type="entry name" value="HMG-CoA_reductase_classI"/>
    <property type="match status" value="1"/>
</dbReference>
<dbReference type="Gene3D" id="3.90.770.10">
    <property type="entry name" value="3-hydroxy-3-methylglutaryl-coenzyme A Reductase, Chain A, domain 2"/>
    <property type="match status" value="1"/>
</dbReference>
<evidence type="ECO:0000256" key="1">
    <source>
        <dbReference type="ARBA" id="ARBA00007661"/>
    </source>
</evidence>
<accession>A0A135L9T4</accession>
<dbReference type="AlphaFoldDB" id="A0A135L9T4"/>
<dbReference type="SUPFAM" id="SSF56542">
    <property type="entry name" value="Substrate-binding domain of HMG-CoA reductase"/>
    <property type="match status" value="1"/>
</dbReference>
<dbReference type="InterPro" id="IPR023074">
    <property type="entry name" value="HMG_CoA_Rdtase_cat_sf"/>
</dbReference>
<dbReference type="Proteomes" id="UP000070168">
    <property type="component" value="Unassembled WGS sequence"/>
</dbReference>
<keyword evidence="4" id="KW-0560">Oxidoreductase</keyword>
<dbReference type="InterPro" id="IPR009029">
    <property type="entry name" value="HMG_CoA_Rdtase_sub-bd_dom_sf"/>
</dbReference>
<reference evidence="5 6" key="1">
    <citation type="journal article" date="2016" name="BMC Genomics">
        <title>Genome sequencing and secondary metabolism of the postharvest pathogen Penicillium griseofulvum.</title>
        <authorList>
            <person name="Banani H."/>
            <person name="Marcet-Houben M."/>
            <person name="Ballester A.R."/>
            <person name="Abbruscato P."/>
            <person name="Gonzalez-Candelas L."/>
            <person name="Gabaldon T."/>
            <person name="Spadaro D."/>
        </authorList>
    </citation>
    <scope>NUCLEOTIDE SEQUENCE [LARGE SCALE GENOMIC DNA]</scope>
    <source>
        <strain evidence="5 6">PG3</strain>
    </source>
</reference>
<dbReference type="RefSeq" id="XP_040644176.1">
    <property type="nucleotide sequence ID" value="XM_040791120.1"/>
</dbReference>
<dbReference type="OrthoDB" id="310654at2759"/>
<evidence type="ECO:0000256" key="4">
    <source>
        <dbReference type="ARBA" id="ARBA00023002"/>
    </source>
</evidence>
<dbReference type="STRING" id="5078.A0A135L9T4"/>
<dbReference type="GO" id="GO:0004420">
    <property type="term" value="F:hydroxymethylglutaryl-CoA reductase (NADPH) activity"/>
    <property type="evidence" value="ECO:0007669"/>
    <property type="project" value="UniProtKB-EC"/>
</dbReference>
<dbReference type="InterPro" id="IPR002202">
    <property type="entry name" value="HMG_CoA_Rdtase"/>
</dbReference>
<gene>
    <name evidence="5" type="ORF">PGRI_034070</name>
</gene>
<name>A0A135L9T4_PENPA</name>
<evidence type="ECO:0000313" key="6">
    <source>
        <dbReference type="Proteomes" id="UP000070168"/>
    </source>
</evidence>
<organism evidence="5 6">
    <name type="scientific">Penicillium patulum</name>
    <name type="common">Penicillium griseofulvum</name>
    <dbReference type="NCBI Taxonomy" id="5078"/>
    <lineage>
        <taxon>Eukaryota</taxon>
        <taxon>Fungi</taxon>
        <taxon>Dikarya</taxon>
        <taxon>Ascomycota</taxon>
        <taxon>Pezizomycotina</taxon>
        <taxon>Eurotiomycetes</taxon>
        <taxon>Eurotiomycetidae</taxon>
        <taxon>Eurotiales</taxon>
        <taxon>Aspergillaceae</taxon>
        <taxon>Penicillium</taxon>
    </lineage>
</organism>
<dbReference type="GO" id="GO:0008299">
    <property type="term" value="P:isoprenoid biosynthetic process"/>
    <property type="evidence" value="ECO:0007669"/>
    <property type="project" value="InterPro"/>
</dbReference>
<dbReference type="InterPro" id="IPR004554">
    <property type="entry name" value="HMG_CoA_Rdtase_eu_arc"/>
</dbReference>